<dbReference type="Gene3D" id="3.40.50.2300">
    <property type="match status" value="2"/>
</dbReference>
<feature type="compositionally biased region" description="Low complexity" evidence="1">
    <location>
        <begin position="716"/>
        <end position="729"/>
    </location>
</feature>
<dbReference type="SUPFAM" id="SSF53822">
    <property type="entry name" value="Periplasmic binding protein-like I"/>
    <property type="match status" value="1"/>
</dbReference>
<sequence length="746" mass="80126">MVMKFPTYAFFRAVAVLSLLVALAGCAGLQGPEEPGKPSAAARDQRWAEADAAWQAGRHEQSRNLYSQLMTQRSLPQDLKLLAIKRSALSALFMADYKAALSGIEAWGAADPAAVSGWEWNYRYAQALTGLGQDDRAREHLTRLIQENRVPWLVQAEAAIDLFMRYAKSGDAARGVQIVSEVRRRGTDPAALGKMEEYLAKNLGSLPDPALAKCDALVSEAILNTFPYSLIAMERARRDALTRPDKRPWLRELVDRLSRMSDLADKTLPQRIMNQGLDSLAASSLAPAAQAQAVAPSGHSVAVLLPLGGQFREFGGKVVKGIHAGQAELTQAGTPVEVTVIDVTQPDWLTRLQNLPPEITLVGGPMHRISLQELQNAGAIPGGRIFLVFMPTLGETLHEGVEAWRFFSSPKDEIDALLNLSLGSFGIRHYGLLRPEDRYGQAMGELFALETARLGGQVTATSIYNPADATGWDVAVQQMLQQAEAGGGFGAVFIPDDWNRSDGILPYFFHNNVQDLLIMGPQLWTEALSRAAATKSTINIQNYRLAVCPGAWWPESEAPATRELVRLMHAEGQQPADFWVALGYDFIRMAALAGPLSPGASPGDVSARLAQAAASMQWSMAPLSYDAAGQVHQSMFLFRPSVAGPVPLDPEGFRERLNTIRSRGAAPGAAPESESAYAAPREEQIGLPPLPGDQDAAGEGVPLAPASPGGPWGSMPAPAQAPAAASPVPQAQPAPQAPVPTHQPTL</sequence>
<accession>A0A0W8GBN0</accession>
<evidence type="ECO:0008006" key="3">
    <source>
        <dbReference type="Google" id="ProtNLM"/>
    </source>
</evidence>
<protein>
    <recommendedName>
        <fullName evidence="3">Leucine-binding protein domain-containing protein</fullName>
    </recommendedName>
</protein>
<name>A0A0W8GBN0_9ZZZZ</name>
<reference evidence="2" key="1">
    <citation type="journal article" date="2015" name="Proc. Natl. Acad. Sci. U.S.A.">
        <title>Networks of energetic and metabolic interactions define dynamics in microbial communities.</title>
        <authorList>
            <person name="Embree M."/>
            <person name="Liu J.K."/>
            <person name="Al-Bassam M.M."/>
            <person name="Zengler K."/>
        </authorList>
    </citation>
    <scope>NUCLEOTIDE SEQUENCE</scope>
</reference>
<organism evidence="2">
    <name type="scientific">hydrocarbon metagenome</name>
    <dbReference type="NCBI Taxonomy" id="938273"/>
    <lineage>
        <taxon>unclassified sequences</taxon>
        <taxon>metagenomes</taxon>
        <taxon>ecological metagenomes</taxon>
    </lineage>
</organism>
<feature type="region of interest" description="Disordered" evidence="1">
    <location>
        <begin position="684"/>
        <end position="746"/>
    </location>
</feature>
<gene>
    <name evidence="2" type="ORF">ASZ90_000020</name>
</gene>
<dbReference type="InterPro" id="IPR028082">
    <property type="entry name" value="Peripla_BP_I"/>
</dbReference>
<evidence type="ECO:0000256" key="1">
    <source>
        <dbReference type="SAM" id="MobiDB-lite"/>
    </source>
</evidence>
<proteinExistence type="predicted"/>
<dbReference type="AlphaFoldDB" id="A0A0W8GBN0"/>
<evidence type="ECO:0000313" key="2">
    <source>
        <dbReference type="EMBL" id="KUG30083.1"/>
    </source>
</evidence>
<comment type="caution">
    <text evidence="2">The sequence shown here is derived from an EMBL/GenBank/DDBJ whole genome shotgun (WGS) entry which is preliminary data.</text>
</comment>
<dbReference type="EMBL" id="LNQE01000005">
    <property type="protein sequence ID" value="KUG30083.1"/>
    <property type="molecule type" value="Genomic_DNA"/>
</dbReference>
<dbReference type="PROSITE" id="PS51257">
    <property type="entry name" value="PROKAR_LIPOPROTEIN"/>
    <property type="match status" value="1"/>
</dbReference>